<dbReference type="InterPro" id="IPR017911">
    <property type="entry name" value="MacB-like_ATP-bd"/>
</dbReference>
<evidence type="ECO:0000256" key="8">
    <source>
        <dbReference type="RuleBase" id="RU367068"/>
    </source>
</evidence>
<dbReference type="InterPro" id="IPR027417">
    <property type="entry name" value="P-loop_NTPase"/>
</dbReference>
<keyword evidence="3 8" id="KW-0997">Cell inner membrane</keyword>
<evidence type="ECO:0000256" key="1">
    <source>
        <dbReference type="ARBA" id="ARBA00022448"/>
    </source>
</evidence>
<dbReference type="RefSeq" id="WP_133181439.1">
    <property type="nucleotide sequence ID" value="NZ_SMOD01000004.1"/>
</dbReference>
<dbReference type="GO" id="GO:0005886">
    <property type="term" value="C:plasma membrane"/>
    <property type="evidence" value="ECO:0007669"/>
    <property type="project" value="UniProtKB-SubCell"/>
</dbReference>
<dbReference type="PROSITE" id="PS50893">
    <property type="entry name" value="ABC_TRANSPORTER_2"/>
    <property type="match status" value="1"/>
</dbReference>
<evidence type="ECO:0000256" key="6">
    <source>
        <dbReference type="ARBA" id="ARBA00022967"/>
    </source>
</evidence>
<comment type="similarity">
    <text evidence="8">Belongs to the ABC transporter superfamily. Lipoprotein translocase (TC 3.A.1.125) family.</text>
</comment>
<dbReference type="InterPro" id="IPR003593">
    <property type="entry name" value="AAA+_ATPase"/>
</dbReference>
<dbReference type="PANTHER" id="PTHR24220:SF689">
    <property type="entry name" value="LIPOPROTEIN-RELEASING SYSTEM ATP-BINDING PROTEIN LOLD"/>
    <property type="match status" value="1"/>
</dbReference>
<accession>A0A4V2ZWG2</accession>
<sequence>MNDRQSLIAAAGDYPYVLEAHGVSKVFGQGPLTVQVLHDTDLKVKRGEKLAVVGASGSGKSTLLHVLGGLDEPGAGKVSVLGKPFTELSERERNELRNRALGFVYQFHHLLPEFSALDNVAMPLRIRRMTQEDARAEAMQILERVGLSHRARNRPGELSGGERQRVAIARALVTKPACVLADEPTGNLDGATADNVFNLMLELSDQFDTSFVIVTHDSDLAARCDRIVRLRDGMLHEEPVVPV</sequence>
<dbReference type="InterPro" id="IPR015854">
    <property type="entry name" value="ABC_transpr_LolD-like"/>
</dbReference>
<keyword evidence="6 8" id="KW-1278">Translocase</keyword>
<dbReference type="GO" id="GO:0044874">
    <property type="term" value="P:lipoprotein localization to outer membrane"/>
    <property type="evidence" value="ECO:0007669"/>
    <property type="project" value="TreeGrafter"/>
</dbReference>
<dbReference type="InterPro" id="IPR003439">
    <property type="entry name" value="ABC_transporter-like_ATP-bd"/>
</dbReference>
<dbReference type="GO" id="GO:0089705">
    <property type="term" value="P:protein localization to outer membrane"/>
    <property type="evidence" value="ECO:0007669"/>
    <property type="project" value="TreeGrafter"/>
</dbReference>
<keyword evidence="2 8" id="KW-1003">Cell membrane</keyword>
<keyword evidence="5 8" id="KW-0067">ATP-binding</keyword>
<dbReference type="NCBIfam" id="TIGR02211">
    <property type="entry name" value="LolD_lipo_ex"/>
    <property type="match status" value="1"/>
</dbReference>
<evidence type="ECO:0000256" key="4">
    <source>
        <dbReference type="ARBA" id="ARBA00022741"/>
    </source>
</evidence>
<reference evidence="10 11" key="1">
    <citation type="submission" date="2019-03" db="EMBL/GenBank/DDBJ databases">
        <title>Paraburkholderia sp. isolated from native Mimosa gymnas in Guartela State Park, Brazil.</title>
        <authorList>
            <person name="Paulitsch F."/>
            <person name="Hungria M."/>
            <person name="Delamuta J.R.M."/>
            <person name="Ribeiro R.A."/>
            <person name="Dall'Agnol R."/>
            <person name="Silva J.S.B."/>
        </authorList>
    </citation>
    <scope>NUCLEOTIDE SEQUENCE [LARGE SCALE GENOMIC DNA]</scope>
    <source>
        <strain evidence="10 11">CNPSo 3008</strain>
    </source>
</reference>
<evidence type="ECO:0000256" key="7">
    <source>
        <dbReference type="ARBA" id="ARBA00023136"/>
    </source>
</evidence>
<dbReference type="OrthoDB" id="4814201at2"/>
<keyword evidence="7 8" id="KW-0472">Membrane</keyword>
<comment type="caution">
    <text evidence="10">The sequence shown here is derived from an EMBL/GenBank/DDBJ whole genome shotgun (WGS) entry which is preliminary data.</text>
</comment>
<feature type="domain" description="ABC transporter" evidence="9">
    <location>
        <begin position="18"/>
        <end position="243"/>
    </location>
</feature>
<keyword evidence="4 8" id="KW-0547">Nucleotide-binding</keyword>
<evidence type="ECO:0000256" key="5">
    <source>
        <dbReference type="ARBA" id="ARBA00022840"/>
    </source>
</evidence>
<dbReference type="GO" id="GO:0022857">
    <property type="term" value="F:transmembrane transporter activity"/>
    <property type="evidence" value="ECO:0007669"/>
    <property type="project" value="TreeGrafter"/>
</dbReference>
<comment type="function">
    <text evidence="8">Part of the ABC transporter complex LolCDE involved in the translocation of mature outer membrane-directed lipoproteins, from the inner membrane to the periplasmic chaperone, LolA. Responsible for the formation of the LolA-lipoprotein complex in an ATP-dependent manner.</text>
</comment>
<dbReference type="PANTHER" id="PTHR24220">
    <property type="entry name" value="IMPORT ATP-BINDING PROTEIN"/>
    <property type="match status" value="1"/>
</dbReference>
<keyword evidence="10" id="KW-0449">Lipoprotein</keyword>
<dbReference type="EC" id="7.6.2.-" evidence="8"/>
<proteinExistence type="inferred from homology"/>
<dbReference type="GO" id="GO:0005524">
    <property type="term" value="F:ATP binding"/>
    <property type="evidence" value="ECO:0007669"/>
    <property type="project" value="UniProtKB-UniRule"/>
</dbReference>
<organism evidence="10 11">
    <name type="scientific">Paraburkholderia guartelaensis</name>
    <dbReference type="NCBI Taxonomy" id="2546446"/>
    <lineage>
        <taxon>Bacteria</taxon>
        <taxon>Pseudomonadati</taxon>
        <taxon>Pseudomonadota</taxon>
        <taxon>Betaproteobacteria</taxon>
        <taxon>Burkholderiales</taxon>
        <taxon>Burkholderiaceae</taxon>
        <taxon>Paraburkholderia</taxon>
    </lineage>
</organism>
<evidence type="ECO:0000313" key="10">
    <source>
        <dbReference type="EMBL" id="TDG09531.1"/>
    </source>
</evidence>
<dbReference type="AlphaFoldDB" id="A0A4V2ZWG2"/>
<dbReference type="InterPro" id="IPR011924">
    <property type="entry name" value="LolD_lipo_ATP-bd"/>
</dbReference>
<evidence type="ECO:0000313" key="11">
    <source>
        <dbReference type="Proteomes" id="UP000295606"/>
    </source>
</evidence>
<comment type="subunit">
    <text evidence="8">The complex is composed of two ATP-binding proteins (LolD) and two transmembrane proteins (LolC and LolE).</text>
</comment>
<name>A0A4V2ZWG2_9BURK</name>
<keyword evidence="1 8" id="KW-0813">Transport</keyword>
<dbReference type="SMART" id="SM00382">
    <property type="entry name" value="AAA"/>
    <property type="match status" value="1"/>
</dbReference>
<dbReference type="FunFam" id="3.40.50.300:FF:000230">
    <property type="entry name" value="Lipoprotein-releasing system ATP-binding protein LolD"/>
    <property type="match status" value="1"/>
</dbReference>
<protein>
    <recommendedName>
        <fullName evidence="8">Lipoprotein-releasing system ATP-binding protein LolD</fullName>
        <ecNumber evidence="8">7.6.2.-</ecNumber>
    </recommendedName>
</protein>
<dbReference type="GO" id="GO:0016887">
    <property type="term" value="F:ATP hydrolysis activity"/>
    <property type="evidence" value="ECO:0007669"/>
    <property type="project" value="InterPro"/>
</dbReference>
<dbReference type="Pfam" id="PF00005">
    <property type="entry name" value="ABC_tran"/>
    <property type="match status" value="1"/>
</dbReference>
<dbReference type="PROSITE" id="PS00211">
    <property type="entry name" value="ABC_TRANSPORTER_1"/>
    <property type="match status" value="1"/>
</dbReference>
<evidence type="ECO:0000256" key="3">
    <source>
        <dbReference type="ARBA" id="ARBA00022519"/>
    </source>
</evidence>
<dbReference type="Gene3D" id="3.40.50.300">
    <property type="entry name" value="P-loop containing nucleotide triphosphate hydrolases"/>
    <property type="match status" value="1"/>
</dbReference>
<evidence type="ECO:0000256" key="2">
    <source>
        <dbReference type="ARBA" id="ARBA00022475"/>
    </source>
</evidence>
<gene>
    <name evidence="8 10" type="primary">lolD</name>
    <name evidence="10" type="ORF">E1N52_07025</name>
</gene>
<evidence type="ECO:0000259" key="9">
    <source>
        <dbReference type="PROSITE" id="PS50893"/>
    </source>
</evidence>
<dbReference type="Proteomes" id="UP000295606">
    <property type="component" value="Unassembled WGS sequence"/>
</dbReference>
<dbReference type="SUPFAM" id="SSF52540">
    <property type="entry name" value="P-loop containing nucleoside triphosphate hydrolases"/>
    <property type="match status" value="1"/>
</dbReference>
<dbReference type="EMBL" id="SMOD01000004">
    <property type="protein sequence ID" value="TDG09531.1"/>
    <property type="molecule type" value="Genomic_DNA"/>
</dbReference>
<comment type="subcellular location">
    <subcellularLocation>
        <location evidence="8">Cell inner membrane</location>
        <topology evidence="8">Peripheral membrane protein</topology>
    </subcellularLocation>
</comment>
<dbReference type="InterPro" id="IPR017871">
    <property type="entry name" value="ABC_transporter-like_CS"/>
</dbReference>
<dbReference type="CDD" id="cd03255">
    <property type="entry name" value="ABC_MJ0796_LolCDE_FtsE"/>
    <property type="match status" value="1"/>
</dbReference>